<comment type="similarity">
    <text evidence="2 6">Belongs to the SURF1 family.</text>
</comment>
<keyword evidence="6" id="KW-0999">Mitochondrion inner membrane</keyword>
<evidence type="ECO:0000256" key="2">
    <source>
        <dbReference type="ARBA" id="ARBA00007165"/>
    </source>
</evidence>
<evidence type="ECO:0000256" key="3">
    <source>
        <dbReference type="ARBA" id="ARBA00022692"/>
    </source>
</evidence>
<comment type="subcellular location">
    <subcellularLocation>
        <location evidence="1">Membrane</location>
    </subcellularLocation>
    <subcellularLocation>
        <location evidence="6">Mitochondrion inner membrane</location>
        <topology evidence="6">Multi-pass membrane protein</topology>
    </subcellularLocation>
</comment>
<dbReference type="InterPro" id="IPR045214">
    <property type="entry name" value="Surf1/Surf4"/>
</dbReference>
<dbReference type="Pfam" id="PF02104">
    <property type="entry name" value="SURF1"/>
    <property type="match status" value="1"/>
</dbReference>
<keyword evidence="4 6" id="KW-1133">Transmembrane helix</keyword>
<dbReference type="OrthoDB" id="10040024at2759"/>
<dbReference type="EMBL" id="CADEPI010000129">
    <property type="protein sequence ID" value="CAB3376518.1"/>
    <property type="molecule type" value="Genomic_DNA"/>
</dbReference>
<dbReference type="GO" id="GO:0033617">
    <property type="term" value="P:mitochondrial respiratory chain complex IV assembly"/>
    <property type="evidence" value="ECO:0007669"/>
    <property type="project" value="TreeGrafter"/>
</dbReference>
<reference evidence="7 8" key="1">
    <citation type="submission" date="2020-04" db="EMBL/GenBank/DDBJ databases">
        <authorList>
            <person name="Alioto T."/>
            <person name="Alioto T."/>
            <person name="Gomez Garrido J."/>
        </authorList>
    </citation>
    <scope>NUCLEOTIDE SEQUENCE [LARGE SCALE GENOMIC DNA]</scope>
</reference>
<name>A0A8S1D7P9_9INSE</name>
<keyword evidence="5 6" id="KW-0472">Membrane</keyword>
<evidence type="ECO:0000256" key="1">
    <source>
        <dbReference type="ARBA" id="ARBA00004370"/>
    </source>
</evidence>
<accession>A0A8S1D7P9</accession>
<keyword evidence="8" id="KW-1185">Reference proteome</keyword>
<dbReference type="PANTHER" id="PTHR23427">
    <property type="entry name" value="SURFEIT LOCUS PROTEIN"/>
    <property type="match status" value="1"/>
</dbReference>
<keyword evidence="6" id="KW-0496">Mitochondrion</keyword>
<keyword evidence="3 6" id="KW-0812">Transmembrane</keyword>
<dbReference type="Proteomes" id="UP000494165">
    <property type="component" value="Unassembled WGS sequence"/>
</dbReference>
<comment type="caution">
    <text evidence="6">Lacks conserved residue(s) required for the propagation of feature annotation.</text>
</comment>
<dbReference type="InterPro" id="IPR002994">
    <property type="entry name" value="Surf1/Shy1"/>
</dbReference>
<dbReference type="AlphaFoldDB" id="A0A8S1D7P9"/>
<dbReference type="PANTHER" id="PTHR23427:SF2">
    <property type="entry name" value="SURFEIT LOCUS PROTEIN 1"/>
    <property type="match status" value="1"/>
</dbReference>
<evidence type="ECO:0000256" key="6">
    <source>
        <dbReference type="RuleBase" id="RU363076"/>
    </source>
</evidence>
<dbReference type="CDD" id="cd06662">
    <property type="entry name" value="SURF1"/>
    <property type="match status" value="1"/>
</dbReference>
<proteinExistence type="inferred from homology"/>
<feature type="transmembrane region" description="Helical" evidence="6">
    <location>
        <begin position="53"/>
        <end position="72"/>
    </location>
</feature>
<evidence type="ECO:0000256" key="4">
    <source>
        <dbReference type="ARBA" id="ARBA00022989"/>
    </source>
</evidence>
<evidence type="ECO:0000313" key="8">
    <source>
        <dbReference type="Proteomes" id="UP000494165"/>
    </source>
</evidence>
<gene>
    <name evidence="7" type="ORF">CLODIP_2_CD06037</name>
</gene>
<comment type="function">
    <text evidence="6">Probably involved in the biogenesis of the COX complex.</text>
</comment>
<organism evidence="7 8">
    <name type="scientific">Cloeon dipterum</name>
    <dbReference type="NCBI Taxonomy" id="197152"/>
    <lineage>
        <taxon>Eukaryota</taxon>
        <taxon>Metazoa</taxon>
        <taxon>Ecdysozoa</taxon>
        <taxon>Arthropoda</taxon>
        <taxon>Hexapoda</taxon>
        <taxon>Insecta</taxon>
        <taxon>Pterygota</taxon>
        <taxon>Palaeoptera</taxon>
        <taxon>Ephemeroptera</taxon>
        <taxon>Pisciforma</taxon>
        <taxon>Baetidae</taxon>
        <taxon>Cloeon</taxon>
    </lineage>
</organism>
<sequence>MLLAVFSRKRPINAKVCQCIESFHGTHRRNRPDRLFSTSYAQAQNSKDKVGPMGWFLLAMPVTAFALGTWQVKRREWKLKLIEELSERSRRNPVELPADFNEIENLEYCPLRVRGTFDHSKEVFLGPRSLLTSEETSSALMPGKSGVLVVTPFKLADRDETILVQRGWIPSNKKNPQTRMEGQVEGEIELTGLMRTNEQRTAFIPRSQPAHRMYYFRDLDTMSRELGTEPIMIDANASSTVSGGPIGGQTRVTLRNEHFSYILTWYSLSAFTGYMWYRNVIKKVPLL</sequence>
<dbReference type="PROSITE" id="PS50895">
    <property type="entry name" value="SURF1"/>
    <property type="match status" value="1"/>
</dbReference>
<protein>
    <recommendedName>
        <fullName evidence="6">SURF1-like protein</fullName>
    </recommendedName>
</protein>
<evidence type="ECO:0000313" key="7">
    <source>
        <dbReference type="EMBL" id="CAB3376518.1"/>
    </source>
</evidence>
<dbReference type="GO" id="GO:0005743">
    <property type="term" value="C:mitochondrial inner membrane"/>
    <property type="evidence" value="ECO:0007669"/>
    <property type="project" value="UniProtKB-SubCell"/>
</dbReference>
<comment type="caution">
    <text evidence="7">The sequence shown here is derived from an EMBL/GenBank/DDBJ whole genome shotgun (WGS) entry which is preliminary data.</text>
</comment>
<evidence type="ECO:0000256" key="5">
    <source>
        <dbReference type="ARBA" id="ARBA00023136"/>
    </source>
</evidence>